<feature type="transmembrane region" description="Helical" evidence="7">
    <location>
        <begin position="288"/>
        <end position="309"/>
    </location>
</feature>
<dbReference type="Proteomes" id="UP000664132">
    <property type="component" value="Unassembled WGS sequence"/>
</dbReference>
<feature type="compositionally biased region" description="Basic and acidic residues" evidence="6">
    <location>
        <begin position="16"/>
        <end position="32"/>
    </location>
</feature>
<keyword evidence="4 7" id="KW-1133">Transmembrane helix</keyword>
<comment type="subcellular location">
    <subcellularLocation>
        <location evidence="1">Membrane</location>
        <topology evidence="1">Multi-pass membrane protein</topology>
    </subcellularLocation>
</comment>
<organism evidence="9 10">
    <name type="scientific">Cadophora malorum</name>
    <dbReference type="NCBI Taxonomy" id="108018"/>
    <lineage>
        <taxon>Eukaryota</taxon>
        <taxon>Fungi</taxon>
        <taxon>Dikarya</taxon>
        <taxon>Ascomycota</taxon>
        <taxon>Pezizomycotina</taxon>
        <taxon>Leotiomycetes</taxon>
        <taxon>Helotiales</taxon>
        <taxon>Ploettnerulaceae</taxon>
        <taxon>Cadophora</taxon>
    </lineage>
</organism>
<dbReference type="InterPro" id="IPR036259">
    <property type="entry name" value="MFS_trans_sf"/>
</dbReference>
<evidence type="ECO:0000313" key="9">
    <source>
        <dbReference type="EMBL" id="KAG4410573.1"/>
    </source>
</evidence>
<keyword evidence="2" id="KW-0813">Transport</keyword>
<dbReference type="Gene3D" id="1.20.1250.20">
    <property type="entry name" value="MFS general substrate transporter like domains"/>
    <property type="match status" value="2"/>
</dbReference>
<sequence length="450" mass="50478">MANNEKDFEMQPNTEAIEHLDKPQVQASRHDQDIDEKYTHKEQRKIIHKVDRRLLIVLGLMQAVSFLDRANISNANIAGMEEELGLGIGTRYSIVLLVFFGPYILLQFPATLAIRKIGPRVFLSTIVLIWGVVMICFGFVHDWKALTALRILLGALEAGCFPGQYYLLSMWYSRYDMHKRFSIWYLIGVLGSAFGGIFALLFTQMAGLAGYGAWRWIFIMEGIITCLIGILGYIFMVDFPERAHTAWSFLSKDEADYIIRRINRDRQDAEGDKFSWTKFLTPALDFKVWVFALMFFCATIGAYSVGFYLPLILKGELGFSTEISQVLSSPPYLFANVVMFLEGWVCDKYRIRGPCVIFNSSMSVVGLCLMAYTKVPGSQYLGVLLVTAGCSANIPAVMVYQANNIRGSWKRAFCSASLISFGGTGGIAGSLVFRSQDAPKYLPGIYATIT</sequence>
<dbReference type="GO" id="GO:0016020">
    <property type="term" value="C:membrane"/>
    <property type="evidence" value="ECO:0007669"/>
    <property type="project" value="UniProtKB-SubCell"/>
</dbReference>
<feature type="region of interest" description="Disordered" evidence="6">
    <location>
        <begin position="1"/>
        <end position="32"/>
    </location>
</feature>
<comment type="caution">
    <text evidence="9">The sequence shown here is derived from an EMBL/GenBank/DDBJ whole genome shotgun (WGS) entry which is preliminary data.</text>
</comment>
<gene>
    <name evidence="9" type="ORF">IFR04_016292</name>
</gene>
<evidence type="ECO:0000256" key="3">
    <source>
        <dbReference type="ARBA" id="ARBA00022692"/>
    </source>
</evidence>
<keyword evidence="3 7" id="KW-0812">Transmembrane</keyword>
<feature type="transmembrane region" description="Helical" evidence="7">
    <location>
        <begin position="214"/>
        <end position="235"/>
    </location>
</feature>
<dbReference type="Pfam" id="PF07690">
    <property type="entry name" value="MFS_1"/>
    <property type="match status" value="1"/>
</dbReference>
<reference evidence="9" key="1">
    <citation type="submission" date="2021-02" db="EMBL/GenBank/DDBJ databases">
        <title>Genome sequence Cadophora malorum strain M34.</title>
        <authorList>
            <person name="Stefanovic E."/>
            <person name="Vu D."/>
            <person name="Scully C."/>
            <person name="Dijksterhuis J."/>
            <person name="Roader J."/>
            <person name="Houbraken J."/>
        </authorList>
    </citation>
    <scope>NUCLEOTIDE SEQUENCE</scope>
    <source>
        <strain evidence="9">M34</strain>
    </source>
</reference>
<evidence type="ECO:0000256" key="7">
    <source>
        <dbReference type="SAM" id="Phobius"/>
    </source>
</evidence>
<protein>
    <recommendedName>
        <fullName evidence="8">Major facilitator superfamily (MFS) profile domain-containing protein</fullName>
    </recommendedName>
</protein>
<proteinExistence type="predicted"/>
<feature type="transmembrane region" description="Helical" evidence="7">
    <location>
        <begin position="183"/>
        <end position="202"/>
    </location>
</feature>
<evidence type="ECO:0000256" key="6">
    <source>
        <dbReference type="SAM" id="MobiDB-lite"/>
    </source>
</evidence>
<accession>A0A8H7T187</accession>
<dbReference type="GO" id="GO:0022857">
    <property type="term" value="F:transmembrane transporter activity"/>
    <property type="evidence" value="ECO:0007669"/>
    <property type="project" value="InterPro"/>
</dbReference>
<feature type="transmembrane region" description="Helical" evidence="7">
    <location>
        <begin position="54"/>
        <end position="72"/>
    </location>
</feature>
<dbReference type="PANTHER" id="PTHR43791:SF47">
    <property type="entry name" value="MAJOR FACILITATOR SUPERFAMILY (MFS) PROFILE DOMAIN-CONTAINING PROTEIN-RELATED"/>
    <property type="match status" value="1"/>
</dbReference>
<keyword evidence="5 7" id="KW-0472">Membrane</keyword>
<evidence type="ECO:0000313" key="10">
    <source>
        <dbReference type="Proteomes" id="UP000664132"/>
    </source>
</evidence>
<dbReference type="PANTHER" id="PTHR43791">
    <property type="entry name" value="PERMEASE-RELATED"/>
    <property type="match status" value="1"/>
</dbReference>
<feature type="transmembrane region" description="Helical" evidence="7">
    <location>
        <begin position="379"/>
        <end position="400"/>
    </location>
</feature>
<feature type="transmembrane region" description="Helical" evidence="7">
    <location>
        <begin position="412"/>
        <end position="433"/>
    </location>
</feature>
<feature type="transmembrane region" description="Helical" evidence="7">
    <location>
        <begin position="353"/>
        <end position="373"/>
    </location>
</feature>
<keyword evidence="10" id="KW-1185">Reference proteome</keyword>
<dbReference type="FunFam" id="1.20.1250.20:FF:000018">
    <property type="entry name" value="MFS transporter permease"/>
    <property type="match status" value="1"/>
</dbReference>
<dbReference type="InterPro" id="IPR020846">
    <property type="entry name" value="MFS_dom"/>
</dbReference>
<evidence type="ECO:0000256" key="1">
    <source>
        <dbReference type="ARBA" id="ARBA00004141"/>
    </source>
</evidence>
<feature type="transmembrane region" description="Helical" evidence="7">
    <location>
        <begin position="147"/>
        <end position="171"/>
    </location>
</feature>
<evidence type="ECO:0000256" key="2">
    <source>
        <dbReference type="ARBA" id="ARBA00022448"/>
    </source>
</evidence>
<evidence type="ECO:0000259" key="8">
    <source>
        <dbReference type="PROSITE" id="PS50850"/>
    </source>
</evidence>
<dbReference type="PROSITE" id="PS50850">
    <property type="entry name" value="MFS"/>
    <property type="match status" value="1"/>
</dbReference>
<dbReference type="EMBL" id="JAFJYH010000662">
    <property type="protein sequence ID" value="KAG4410573.1"/>
    <property type="molecule type" value="Genomic_DNA"/>
</dbReference>
<feature type="transmembrane region" description="Helical" evidence="7">
    <location>
        <begin position="121"/>
        <end position="141"/>
    </location>
</feature>
<evidence type="ECO:0000256" key="4">
    <source>
        <dbReference type="ARBA" id="ARBA00022989"/>
    </source>
</evidence>
<feature type="transmembrane region" description="Helical" evidence="7">
    <location>
        <begin position="92"/>
        <end position="114"/>
    </location>
</feature>
<feature type="domain" description="Major facilitator superfamily (MFS) profile" evidence="8">
    <location>
        <begin position="54"/>
        <end position="450"/>
    </location>
</feature>
<dbReference type="InterPro" id="IPR011701">
    <property type="entry name" value="MFS"/>
</dbReference>
<evidence type="ECO:0000256" key="5">
    <source>
        <dbReference type="ARBA" id="ARBA00023136"/>
    </source>
</evidence>
<dbReference type="OrthoDB" id="3639251at2759"/>
<name>A0A8H7T187_9HELO</name>
<dbReference type="SUPFAM" id="SSF103473">
    <property type="entry name" value="MFS general substrate transporter"/>
    <property type="match status" value="1"/>
</dbReference>
<feature type="transmembrane region" description="Helical" evidence="7">
    <location>
        <begin position="329"/>
        <end position="346"/>
    </location>
</feature>
<dbReference type="AlphaFoldDB" id="A0A8H7T187"/>